<gene>
    <name evidence="2" type="ORF">Pla111_04020</name>
</gene>
<dbReference type="Proteomes" id="UP000318995">
    <property type="component" value="Unassembled WGS sequence"/>
</dbReference>
<evidence type="ECO:0008006" key="4">
    <source>
        <dbReference type="Google" id="ProtNLM"/>
    </source>
</evidence>
<dbReference type="RefSeq" id="WP_146570839.1">
    <property type="nucleotide sequence ID" value="NZ_SJPH01000001.1"/>
</dbReference>
<keyword evidence="3" id="KW-1185">Reference proteome</keyword>
<dbReference type="Pfam" id="PF07608">
    <property type="entry name" value="DUF1571"/>
    <property type="match status" value="1"/>
</dbReference>
<dbReference type="AlphaFoldDB" id="A0A5C5WDU8"/>
<feature type="signal peptide" evidence="1">
    <location>
        <begin position="1"/>
        <end position="28"/>
    </location>
</feature>
<dbReference type="OrthoDB" id="5456309at2"/>
<sequence precursor="true">MSVYSLTTLARTGTLPLVVCFMAATCVAQQITQPVYRVAGTAQQASPQAAVNRSPLTPAVAIEPFYGSNGIDAQVLPASANAPACPFDLEQRPGEHPLMPCLRLAQQAANDIRTSVSDYSATLTKVERLNGKLGDPQQLEIRIRHQPFSVYTRFISPNQGQEALYVANENNGKLVALGAGWKRNFGKVKLDPDGSMAMDGQRYPITKAGILNLTEELVEIAEADTKYAECTVTHASARIAGRDATMIEAIHPVPRKNFRFHKAQIFIDNEFRMPIAYRAYTWPTQPGGEPLLEEQYVYTNLKINNGFTDADFNPENPNIFR</sequence>
<comment type="caution">
    <text evidence="2">The sequence shown here is derived from an EMBL/GenBank/DDBJ whole genome shotgun (WGS) entry which is preliminary data.</text>
</comment>
<evidence type="ECO:0000313" key="2">
    <source>
        <dbReference type="EMBL" id="TWT48627.1"/>
    </source>
</evidence>
<protein>
    <recommendedName>
        <fullName evidence="4">DUF1571 domain-containing protein</fullName>
    </recommendedName>
</protein>
<keyword evidence="1" id="KW-0732">Signal</keyword>
<dbReference type="EMBL" id="SJPH01000001">
    <property type="protein sequence ID" value="TWT48627.1"/>
    <property type="molecule type" value="Genomic_DNA"/>
</dbReference>
<reference evidence="2 3" key="1">
    <citation type="submission" date="2019-02" db="EMBL/GenBank/DDBJ databases">
        <title>Deep-cultivation of Planctomycetes and their phenomic and genomic characterization uncovers novel biology.</title>
        <authorList>
            <person name="Wiegand S."/>
            <person name="Jogler M."/>
            <person name="Boedeker C."/>
            <person name="Pinto D."/>
            <person name="Vollmers J."/>
            <person name="Rivas-Marin E."/>
            <person name="Kohn T."/>
            <person name="Peeters S.H."/>
            <person name="Heuer A."/>
            <person name="Rast P."/>
            <person name="Oberbeckmann S."/>
            <person name="Bunk B."/>
            <person name="Jeske O."/>
            <person name="Meyerdierks A."/>
            <person name="Storesund J.E."/>
            <person name="Kallscheuer N."/>
            <person name="Luecker S."/>
            <person name="Lage O.M."/>
            <person name="Pohl T."/>
            <person name="Merkel B.J."/>
            <person name="Hornburger P."/>
            <person name="Mueller R.-W."/>
            <person name="Bruemmer F."/>
            <person name="Labrenz M."/>
            <person name="Spormann A.M."/>
            <person name="Op Den Camp H."/>
            <person name="Overmann J."/>
            <person name="Amann R."/>
            <person name="Jetten M.S.M."/>
            <person name="Mascher T."/>
            <person name="Medema M.H."/>
            <person name="Devos D.P."/>
            <person name="Kaster A.-K."/>
            <person name="Ovreas L."/>
            <person name="Rohde M."/>
            <person name="Galperin M.Y."/>
            <person name="Jogler C."/>
        </authorList>
    </citation>
    <scope>NUCLEOTIDE SEQUENCE [LARGE SCALE GENOMIC DNA]</scope>
    <source>
        <strain evidence="2 3">Pla111</strain>
    </source>
</reference>
<evidence type="ECO:0000313" key="3">
    <source>
        <dbReference type="Proteomes" id="UP000318995"/>
    </source>
</evidence>
<evidence type="ECO:0000256" key="1">
    <source>
        <dbReference type="SAM" id="SignalP"/>
    </source>
</evidence>
<feature type="chain" id="PRO_5022767715" description="DUF1571 domain-containing protein" evidence="1">
    <location>
        <begin position="29"/>
        <end position="321"/>
    </location>
</feature>
<dbReference type="InterPro" id="IPR011465">
    <property type="entry name" value="DUF1571"/>
</dbReference>
<organism evidence="2 3">
    <name type="scientific">Botrimarina hoheduenensis</name>
    <dbReference type="NCBI Taxonomy" id="2528000"/>
    <lineage>
        <taxon>Bacteria</taxon>
        <taxon>Pseudomonadati</taxon>
        <taxon>Planctomycetota</taxon>
        <taxon>Planctomycetia</taxon>
        <taxon>Pirellulales</taxon>
        <taxon>Lacipirellulaceae</taxon>
        <taxon>Botrimarina</taxon>
    </lineage>
</organism>
<accession>A0A5C5WDU8</accession>
<name>A0A5C5WDU8_9BACT</name>
<proteinExistence type="predicted"/>